<evidence type="ECO:0000256" key="1">
    <source>
        <dbReference type="SAM" id="Phobius"/>
    </source>
</evidence>
<dbReference type="EMBL" id="CP051167">
    <property type="protein sequence ID" value="QIZ70559.1"/>
    <property type="molecule type" value="Genomic_DNA"/>
</dbReference>
<gene>
    <name evidence="2" type="ORF">HCG48_08185</name>
</gene>
<feature type="transmembrane region" description="Helical" evidence="1">
    <location>
        <begin position="390"/>
        <end position="410"/>
    </location>
</feature>
<sequence length="460" mass="52442">MKNFSLSLYAFHLRQALDDPPDSVNPEADRLWESLTQLSKVLDFPELKNLKSQLICYSPDSDNRPQYHPQAENTLRYEWLSHHAGEVKFTAIPTPAGFKLGGKLQPFRLHDTYCVDLTLSPDPQDLELGVENLGCFHPKDLVSQIEANLGKFVWLTGYSTESELPKQAEAWVNAFCAKTGLIPEFIEGGKLFHADCFLYEAQNITILISIANPNNSTEVEQSANDNYDRFRNLLWSRQKILFVQEKAKQCYENTRKIYSQLENQINSFYELFESPTEARLKKLDSLLTSLPKDLLEYNCYLRDLKAHYTTLDTNAQNFKTCLDRVIQPGDNLQTWADFAEKICPRFLTQIKTYINYLEPGKELFTELVNTIRATATVEQTKANQDLQDHIQAIGVGIAAGAIVASSFGLVTQPWYFPNREKIELPFLSPHPLIMALIFSGLCSVGSWLIARKVIEQKRGK</sequence>
<dbReference type="Proteomes" id="UP000500857">
    <property type="component" value="Chromosome"/>
</dbReference>
<keyword evidence="1" id="KW-1133">Transmembrane helix</keyword>
<protein>
    <submittedName>
        <fullName evidence="2">Uncharacterized protein</fullName>
    </submittedName>
</protein>
<organism evidence="2 3">
    <name type="scientific">Oxynema aestuarii AP17</name>
    <dbReference type="NCBI Taxonomy" id="2064643"/>
    <lineage>
        <taxon>Bacteria</taxon>
        <taxon>Bacillati</taxon>
        <taxon>Cyanobacteriota</taxon>
        <taxon>Cyanophyceae</taxon>
        <taxon>Oscillatoriophycideae</taxon>
        <taxon>Oscillatoriales</taxon>
        <taxon>Oscillatoriaceae</taxon>
        <taxon>Oxynema</taxon>
        <taxon>Oxynema aestuarii</taxon>
    </lineage>
</organism>
<reference evidence="2 3" key="1">
    <citation type="submission" date="2020-04" db="EMBL/GenBank/DDBJ databases">
        <authorList>
            <person name="Basu S."/>
            <person name="Maruthanayagam V."/>
            <person name="Chakraborty S."/>
            <person name="Pramanik A."/>
            <person name="Mukherjee J."/>
            <person name="Brink B."/>
        </authorList>
    </citation>
    <scope>NUCLEOTIDE SEQUENCE [LARGE SCALE GENOMIC DNA]</scope>
    <source>
        <strain evidence="2 3">AP17</strain>
    </source>
</reference>
<proteinExistence type="predicted"/>
<keyword evidence="1" id="KW-0472">Membrane</keyword>
<keyword evidence="3" id="KW-1185">Reference proteome</keyword>
<keyword evidence="1" id="KW-0812">Transmembrane</keyword>
<dbReference type="AlphaFoldDB" id="A0A6H1TYW9"/>
<feature type="transmembrane region" description="Helical" evidence="1">
    <location>
        <begin position="430"/>
        <end position="450"/>
    </location>
</feature>
<evidence type="ECO:0000313" key="2">
    <source>
        <dbReference type="EMBL" id="QIZ70559.1"/>
    </source>
</evidence>
<name>A0A6H1TYW9_9CYAN</name>
<dbReference type="RefSeq" id="WP_168568714.1">
    <property type="nucleotide sequence ID" value="NZ_CP051167.1"/>
</dbReference>
<accession>A0A6H1TYW9</accession>
<dbReference type="KEGG" id="oxy:HCG48_08185"/>
<evidence type="ECO:0000313" key="3">
    <source>
        <dbReference type="Proteomes" id="UP000500857"/>
    </source>
</evidence>